<proteinExistence type="predicted"/>
<sequence>MEKHQVMLPTASTSSIALSSHFKHVQKEVLIFQMKEISSQNQSDKEVKQHRYAFQTTSPIDVLDDGYQWRKYGKKIVKNNSFPRSYYRCVYPECNVKKQIQRHSEDEQVVVTTYEGTHTHPVDKSAETFNQILDNFLPGNLLNNAPPTLE</sequence>
<evidence type="ECO:0000313" key="7">
    <source>
        <dbReference type="EMBL" id="KAK7353873.1"/>
    </source>
</evidence>
<keyword evidence="2" id="KW-0805">Transcription regulation</keyword>
<dbReference type="InterPro" id="IPR044810">
    <property type="entry name" value="WRKY_plant"/>
</dbReference>
<protein>
    <recommendedName>
        <fullName evidence="6">WRKY domain-containing protein</fullName>
    </recommendedName>
</protein>
<evidence type="ECO:0000256" key="4">
    <source>
        <dbReference type="ARBA" id="ARBA00023163"/>
    </source>
</evidence>
<keyword evidence="4" id="KW-0804">Transcription</keyword>
<evidence type="ECO:0000313" key="8">
    <source>
        <dbReference type="Proteomes" id="UP001374584"/>
    </source>
</evidence>
<dbReference type="AlphaFoldDB" id="A0AAN9MM05"/>
<dbReference type="PANTHER" id="PTHR31221">
    <property type="entry name" value="WRKY TRANSCRIPTION FACTOR PROTEIN 1-RELATED"/>
    <property type="match status" value="1"/>
</dbReference>
<dbReference type="EMBL" id="JAYMYR010000007">
    <property type="protein sequence ID" value="KAK7353873.1"/>
    <property type="molecule type" value="Genomic_DNA"/>
</dbReference>
<organism evidence="7 8">
    <name type="scientific">Phaseolus coccineus</name>
    <name type="common">Scarlet runner bean</name>
    <name type="synonym">Phaseolus multiflorus</name>
    <dbReference type="NCBI Taxonomy" id="3886"/>
    <lineage>
        <taxon>Eukaryota</taxon>
        <taxon>Viridiplantae</taxon>
        <taxon>Streptophyta</taxon>
        <taxon>Embryophyta</taxon>
        <taxon>Tracheophyta</taxon>
        <taxon>Spermatophyta</taxon>
        <taxon>Magnoliopsida</taxon>
        <taxon>eudicotyledons</taxon>
        <taxon>Gunneridae</taxon>
        <taxon>Pentapetalae</taxon>
        <taxon>rosids</taxon>
        <taxon>fabids</taxon>
        <taxon>Fabales</taxon>
        <taxon>Fabaceae</taxon>
        <taxon>Papilionoideae</taxon>
        <taxon>50 kb inversion clade</taxon>
        <taxon>NPAAA clade</taxon>
        <taxon>indigoferoid/millettioid clade</taxon>
        <taxon>Phaseoleae</taxon>
        <taxon>Phaseolus</taxon>
    </lineage>
</organism>
<name>A0AAN9MM05_PHACN</name>
<gene>
    <name evidence="7" type="ORF">VNO80_19326</name>
</gene>
<dbReference type="InterPro" id="IPR036576">
    <property type="entry name" value="WRKY_dom_sf"/>
</dbReference>
<evidence type="ECO:0000256" key="1">
    <source>
        <dbReference type="ARBA" id="ARBA00004123"/>
    </source>
</evidence>
<dbReference type="GO" id="GO:0003700">
    <property type="term" value="F:DNA-binding transcription factor activity"/>
    <property type="evidence" value="ECO:0007669"/>
    <property type="project" value="InterPro"/>
</dbReference>
<keyword evidence="5" id="KW-0539">Nucleus</keyword>
<dbReference type="Proteomes" id="UP001374584">
    <property type="component" value="Unassembled WGS sequence"/>
</dbReference>
<dbReference type="SUPFAM" id="SSF118290">
    <property type="entry name" value="WRKY DNA-binding domain"/>
    <property type="match status" value="1"/>
</dbReference>
<dbReference type="FunFam" id="2.20.25.80:FF:000003">
    <property type="entry name" value="WRKY transcription factor 57"/>
    <property type="match status" value="1"/>
</dbReference>
<dbReference type="GO" id="GO:0005634">
    <property type="term" value="C:nucleus"/>
    <property type="evidence" value="ECO:0007669"/>
    <property type="project" value="UniProtKB-SubCell"/>
</dbReference>
<dbReference type="PROSITE" id="PS50811">
    <property type="entry name" value="WRKY"/>
    <property type="match status" value="1"/>
</dbReference>
<dbReference type="Pfam" id="PF03106">
    <property type="entry name" value="WRKY"/>
    <property type="match status" value="1"/>
</dbReference>
<reference evidence="7 8" key="1">
    <citation type="submission" date="2024-01" db="EMBL/GenBank/DDBJ databases">
        <title>The genomes of 5 underutilized Papilionoideae crops provide insights into root nodulation and disease resistanc.</title>
        <authorList>
            <person name="Jiang F."/>
        </authorList>
    </citation>
    <scope>NUCLEOTIDE SEQUENCE [LARGE SCALE GENOMIC DNA]</scope>
    <source>
        <strain evidence="7">JINMINGXINNONG_FW02</strain>
        <tissue evidence="7">Leaves</tissue>
    </source>
</reference>
<keyword evidence="8" id="KW-1185">Reference proteome</keyword>
<dbReference type="SMART" id="SM00774">
    <property type="entry name" value="WRKY"/>
    <property type="match status" value="1"/>
</dbReference>
<comment type="caution">
    <text evidence="7">The sequence shown here is derived from an EMBL/GenBank/DDBJ whole genome shotgun (WGS) entry which is preliminary data.</text>
</comment>
<dbReference type="GO" id="GO:0043565">
    <property type="term" value="F:sequence-specific DNA binding"/>
    <property type="evidence" value="ECO:0007669"/>
    <property type="project" value="InterPro"/>
</dbReference>
<keyword evidence="3" id="KW-0238">DNA-binding</keyword>
<dbReference type="Gene3D" id="2.20.25.80">
    <property type="entry name" value="WRKY domain"/>
    <property type="match status" value="1"/>
</dbReference>
<feature type="domain" description="WRKY" evidence="6">
    <location>
        <begin position="58"/>
        <end position="123"/>
    </location>
</feature>
<evidence type="ECO:0000259" key="6">
    <source>
        <dbReference type="PROSITE" id="PS50811"/>
    </source>
</evidence>
<dbReference type="PANTHER" id="PTHR31221:SF236">
    <property type="entry name" value="WRKY FAMILY TRANSCRIPTION FACTOR"/>
    <property type="match status" value="1"/>
</dbReference>
<evidence type="ECO:0000256" key="5">
    <source>
        <dbReference type="ARBA" id="ARBA00023242"/>
    </source>
</evidence>
<comment type="subcellular location">
    <subcellularLocation>
        <location evidence="1">Nucleus</location>
    </subcellularLocation>
</comment>
<dbReference type="InterPro" id="IPR003657">
    <property type="entry name" value="WRKY_dom"/>
</dbReference>
<evidence type="ECO:0000256" key="2">
    <source>
        <dbReference type="ARBA" id="ARBA00023015"/>
    </source>
</evidence>
<accession>A0AAN9MM05</accession>
<evidence type="ECO:0000256" key="3">
    <source>
        <dbReference type="ARBA" id="ARBA00023125"/>
    </source>
</evidence>